<proteinExistence type="predicted"/>
<evidence type="ECO:0000313" key="1">
    <source>
        <dbReference type="EMBL" id="CAD8124056.1"/>
    </source>
</evidence>
<evidence type="ECO:0000313" key="2">
    <source>
        <dbReference type="Proteomes" id="UP000692954"/>
    </source>
</evidence>
<keyword evidence="2" id="KW-1185">Reference proteome</keyword>
<gene>
    <name evidence="1" type="ORF">PSON_ATCC_30995.1.T1480155</name>
</gene>
<reference evidence="1" key="1">
    <citation type="submission" date="2021-01" db="EMBL/GenBank/DDBJ databases">
        <authorList>
            <consortium name="Genoscope - CEA"/>
            <person name="William W."/>
        </authorList>
    </citation>
    <scope>NUCLEOTIDE SEQUENCE</scope>
</reference>
<protein>
    <submittedName>
        <fullName evidence="1">Uncharacterized protein</fullName>
    </submittedName>
</protein>
<name>A0A8S1R786_9CILI</name>
<dbReference type="AlphaFoldDB" id="A0A8S1R786"/>
<dbReference type="EMBL" id="CAJJDN010000148">
    <property type="protein sequence ID" value="CAD8124056.1"/>
    <property type="molecule type" value="Genomic_DNA"/>
</dbReference>
<accession>A0A8S1R786</accession>
<dbReference type="Proteomes" id="UP000692954">
    <property type="component" value="Unassembled WGS sequence"/>
</dbReference>
<organism evidence="1 2">
    <name type="scientific">Paramecium sonneborni</name>
    <dbReference type="NCBI Taxonomy" id="65129"/>
    <lineage>
        <taxon>Eukaryota</taxon>
        <taxon>Sar</taxon>
        <taxon>Alveolata</taxon>
        <taxon>Ciliophora</taxon>
        <taxon>Intramacronucleata</taxon>
        <taxon>Oligohymenophorea</taxon>
        <taxon>Peniculida</taxon>
        <taxon>Parameciidae</taxon>
        <taxon>Paramecium</taxon>
    </lineage>
</organism>
<comment type="caution">
    <text evidence="1">The sequence shown here is derived from an EMBL/GenBank/DDBJ whole genome shotgun (WGS) entry which is preliminary data.</text>
</comment>
<sequence>MDGNVHKQQMIIKVLYMDQVQIIHRIRYQQSQSLDKIHNGFESHKQKSIIMEYDYVSQMIINSQFNLLVINIFIFTKWKIKRNINKLKKLLQKVVQFVKHHFHNYIQSQNLLF</sequence>